<evidence type="ECO:0008006" key="4">
    <source>
        <dbReference type="Google" id="ProtNLM"/>
    </source>
</evidence>
<sequence>MKIKNLLLPALSVMLLATACKKTETIEPPAQANNRILSYKVTNVPDAAVYGAIDDDKGTITLILPYYYFLTAIQPEIKVSEGATVTPGNGILIDDITKKLTEGTSVAYVVTGKDGSKATYNLVLTTQQPDIAVDELSPDPANPLVLYHSDPSTFQFNFFSITGKNFIPQQESLGIFSTISYLNEQGTVVYTAVNGDNFTNSIGTAVPSAAQLPAGLYRIRVTSYTRSATMKNPVKVETL</sequence>
<dbReference type="Proteomes" id="UP000318815">
    <property type="component" value="Unassembled WGS sequence"/>
</dbReference>
<proteinExistence type="predicted"/>
<dbReference type="Gene3D" id="2.60.40.2340">
    <property type="match status" value="1"/>
</dbReference>
<dbReference type="RefSeq" id="WP_146304919.1">
    <property type="nucleotide sequence ID" value="NZ_VOHS01000007.1"/>
</dbReference>
<evidence type="ECO:0000313" key="2">
    <source>
        <dbReference type="EMBL" id="TWW00760.1"/>
    </source>
</evidence>
<evidence type="ECO:0000256" key="1">
    <source>
        <dbReference type="SAM" id="SignalP"/>
    </source>
</evidence>
<protein>
    <recommendedName>
        <fullName evidence="4">DUF4397 domain-containing protein</fullName>
    </recommendedName>
</protein>
<feature type="chain" id="PRO_5023039597" description="DUF4397 domain-containing protein" evidence="1">
    <location>
        <begin position="20"/>
        <end position="239"/>
    </location>
</feature>
<dbReference type="OrthoDB" id="674886at2"/>
<dbReference type="EMBL" id="VOHS01000007">
    <property type="protein sequence ID" value="TWW00760.1"/>
    <property type="molecule type" value="Genomic_DNA"/>
</dbReference>
<dbReference type="PROSITE" id="PS51257">
    <property type="entry name" value="PROKAR_LIPOPROTEIN"/>
    <property type="match status" value="1"/>
</dbReference>
<accession>A0A5C6LW51</accession>
<comment type="caution">
    <text evidence="2">The sequence shown here is derived from an EMBL/GenBank/DDBJ whole genome shotgun (WGS) entry which is preliminary data.</text>
</comment>
<organism evidence="2 3">
    <name type="scientific">Chitinophaga pinensis</name>
    <dbReference type="NCBI Taxonomy" id="79329"/>
    <lineage>
        <taxon>Bacteria</taxon>
        <taxon>Pseudomonadati</taxon>
        <taxon>Bacteroidota</taxon>
        <taxon>Chitinophagia</taxon>
        <taxon>Chitinophagales</taxon>
        <taxon>Chitinophagaceae</taxon>
        <taxon>Chitinophaga</taxon>
    </lineage>
</organism>
<reference evidence="2 3" key="1">
    <citation type="submission" date="2019-08" db="EMBL/GenBank/DDBJ databases">
        <title>Whole genome sequencing of chitin degrading bacteria Chitinophaga pinensis YS16.</title>
        <authorList>
            <person name="Singh R.P."/>
            <person name="Manchanda G."/>
            <person name="Maurya I.K."/>
            <person name="Joshi N.K."/>
            <person name="Srivastava A.K."/>
        </authorList>
    </citation>
    <scope>NUCLEOTIDE SEQUENCE [LARGE SCALE GENOMIC DNA]</scope>
    <source>
        <strain evidence="2 3">YS-16</strain>
    </source>
</reference>
<feature type="signal peptide" evidence="1">
    <location>
        <begin position="1"/>
        <end position="19"/>
    </location>
</feature>
<keyword evidence="1" id="KW-0732">Signal</keyword>
<name>A0A5C6LW51_9BACT</name>
<gene>
    <name evidence="2" type="ORF">FEF09_09680</name>
</gene>
<dbReference type="AlphaFoldDB" id="A0A5C6LW51"/>
<keyword evidence="3" id="KW-1185">Reference proteome</keyword>
<evidence type="ECO:0000313" key="3">
    <source>
        <dbReference type="Proteomes" id="UP000318815"/>
    </source>
</evidence>